<evidence type="ECO:0000313" key="2">
    <source>
        <dbReference type="Proteomes" id="UP001154114"/>
    </source>
</evidence>
<dbReference type="AlphaFoldDB" id="A0A9N8KXJ6"/>
<evidence type="ECO:0000313" key="1">
    <source>
        <dbReference type="EMBL" id="CAD0195075.1"/>
    </source>
</evidence>
<gene>
    <name evidence="1" type="ORF">CINC_LOCUS5924</name>
</gene>
<protein>
    <submittedName>
        <fullName evidence="1">Uncharacterized protein</fullName>
    </submittedName>
</protein>
<organism evidence="1 2">
    <name type="scientific">Chrysodeixis includens</name>
    <name type="common">Soybean looper</name>
    <name type="synonym">Pseudoplusia includens</name>
    <dbReference type="NCBI Taxonomy" id="689277"/>
    <lineage>
        <taxon>Eukaryota</taxon>
        <taxon>Metazoa</taxon>
        <taxon>Ecdysozoa</taxon>
        <taxon>Arthropoda</taxon>
        <taxon>Hexapoda</taxon>
        <taxon>Insecta</taxon>
        <taxon>Pterygota</taxon>
        <taxon>Neoptera</taxon>
        <taxon>Endopterygota</taxon>
        <taxon>Lepidoptera</taxon>
        <taxon>Glossata</taxon>
        <taxon>Ditrysia</taxon>
        <taxon>Noctuoidea</taxon>
        <taxon>Noctuidae</taxon>
        <taxon>Plusiinae</taxon>
        <taxon>Chrysodeixis</taxon>
    </lineage>
</organism>
<accession>A0A9N8KXJ6</accession>
<dbReference type="Proteomes" id="UP001154114">
    <property type="component" value="Chromosome 2"/>
</dbReference>
<keyword evidence="2" id="KW-1185">Reference proteome</keyword>
<dbReference type="EMBL" id="LR824005">
    <property type="protein sequence ID" value="CAD0195075.1"/>
    <property type="molecule type" value="Genomic_DNA"/>
</dbReference>
<sequence length="106" mass="12180">MLPIAYINTYSKHLVIDCIKYFHRKTGNVNYYLSNTSFASRTPKQRLKDMTSIHSFITMQLVNIDILILCTRRPKSLPPTLTPSFWKTIVSAGKSTDLDCDSQSYD</sequence>
<proteinExistence type="predicted"/>
<name>A0A9N8KXJ6_CHRIL</name>
<reference evidence="1" key="1">
    <citation type="submission" date="2021-12" db="EMBL/GenBank/DDBJ databases">
        <authorList>
            <person name="King R."/>
        </authorList>
    </citation>
    <scope>NUCLEOTIDE SEQUENCE</scope>
</reference>